<dbReference type="SUPFAM" id="SSF48264">
    <property type="entry name" value="Cytochrome P450"/>
    <property type="match status" value="1"/>
</dbReference>
<evidence type="ECO:0000256" key="11">
    <source>
        <dbReference type="ARBA" id="ARBA00023033"/>
    </source>
</evidence>
<evidence type="ECO:0000256" key="9">
    <source>
        <dbReference type="ARBA" id="ARBA00023002"/>
    </source>
</evidence>
<proteinExistence type="inferred from homology"/>
<dbReference type="Gene3D" id="1.10.630.10">
    <property type="entry name" value="Cytochrome P450"/>
    <property type="match status" value="1"/>
</dbReference>
<dbReference type="PANTHER" id="PTHR46300:SF7">
    <property type="entry name" value="P450, PUTATIVE (EUROFUNG)-RELATED"/>
    <property type="match status" value="1"/>
</dbReference>
<evidence type="ECO:0000256" key="4">
    <source>
        <dbReference type="ARBA" id="ARBA00010617"/>
    </source>
</evidence>
<keyword evidence="12" id="KW-0472">Membrane</keyword>
<reference evidence="13 14" key="1">
    <citation type="submission" date="2016-10" db="EMBL/GenBank/DDBJ databases">
        <title>Genome sequence of the basidiomycete white-rot fungus Trametes pubescens.</title>
        <authorList>
            <person name="Makela M.R."/>
            <person name="Granchi Z."/>
            <person name="Peng M."/>
            <person name="De Vries R.P."/>
            <person name="Grigoriev I."/>
            <person name="Riley R."/>
            <person name="Hilden K."/>
        </authorList>
    </citation>
    <scope>NUCLEOTIDE SEQUENCE [LARGE SCALE GENOMIC DNA]</scope>
    <source>
        <strain evidence="13 14">FBCC735</strain>
    </source>
</reference>
<keyword evidence="8" id="KW-1133">Transmembrane helix</keyword>
<dbReference type="OrthoDB" id="2789670at2759"/>
<sequence>MPSSTVILTLIATFSALLFASIGRRRRNMPPGPKPSPLVDNLFDFTLKELWIFGQGVLFINSYNAAVDLLEKKGTLYADRPHMVMAAELCGCENIIAFAGLGDGFRRHRKMMQSALSASSIPSYRPLVVAETYPFLRRMMESPQNYMAHLRRYVGAQTLAIVYGYRMTEADDLFLTLAEQTQDMLSNDIASGGTGMWMVDILPCLKHLPLWFPGAGFLRKAVYWKAKIEYAADAPFNWTKANMETGNATTCYCTMAMDNGDDNSVDKKHESDVKWTALTMYMMIILRGTQTLVVMSHFILAMVQYPAVLKKAQAEIDALTGGSRLPNHDDRSALPYVEAVVSECLRWSVPVPLG</sequence>
<comment type="pathway">
    <text evidence="3">Secondary metabolite biosynthesis.</text>
</comment>
<accession>A0A1M2VJG6</accession>
<dbReference type="GO" id="GO:0005506">
    <property type="term" value="F:iron ion binding"/>
    <property type="evidence" value="ECO:0007669"/>
    <property type="project" value="InterPro"/>
</dbReference>
<organism evidence="13 14">
    <name type="scientific">Trametes pubescens</name>
    <name type="common">White-rot fungus</name>
    <dbReference type="NCBI Taxonomy" id="154538"/>
    <lineage>
        <taxon>Eukaryota</taxon>
        <taxon>Fungi</taxon>
        <taxon>Dikarya</taxon>
        <taxon>Basidiomycota</taxon>
        <taxon>Agaricomycotina</taxon>
        <taxon>Agaricomycetes</taxon>
        <taxon>Polyporales</taxon>
        <taxon>Polyporaceae</taxon>
        <taxon>Trametes</taxon>
    </lineage>
</organism>
<evidence type="ECO:0000256" key="5">
    <source>
        <dbReference type="ARBA" id="ARBA00022617"/>
    </source>
</evidence>
<dbReference type="EMBL" id="MNAD01001129">
    <property type="protein sequence ID" value="OJT07744.1"/>
    <property type="molecule type" value="Genomic_DNA"/>
</dbReference>
<keyword evidence="10" id="KW-0408">Iron</keyword>
<evidence type="ECO:0000256" key="7">
    <source>
        <dbReference type="ARBA" id="ARBA00022723"/>
    </source>
</evidence>
<keyword evidence="7" id="KW-0479">Metal-binding</keyword>
<evidence type="ECO:0000256" key="6">
    <source>
        <dbReference type="ARBA" id="ARBA00022692"/>
    </source>
</evidence>
<comment type="similarity">
    <text evidence="4">Belongs to the cytochrome P450 family.</text>
</comment>
<evidence type="ECO:0000313" key="13">
    <source>
        <dbReference type="EMBL" id="OJT07744.1"/>
    </source>
</evidence>
<dbReference type="PANTHER" id="PTHR46300">
    <property type="entry name" value="P450, PUTATIVE (EUROFUNG)-RELATED-RELATED"/>
    <property type="match status" value="1"/>
</dbReference>
<keyword evidence="6" id="KW-0812">Transmembrane</keyword>
<dbReference type="InterPro" id="IPR002401">
    <property type="entry name" value="Cyt_P450_E_grp-I"/>
</dbReference>
<keyword evidence="11" id="KW-0503">Monooxygenase</keyword>
<protein>
    <submittedName>
        <fullName evidence="13">O-methylsterigmatocystin oxidoreductase</fullName>
    </submittedName>
</protein>
<name>A0A1M2VJG6_TRAPU</name>
<evidence type="ECO:0000256" key="10">
    <source>
        <dbReference type="ARBA" id="ARBA00023004"/>
    </source>
</evidence>
<keyword evidence="9" id="KW-0560">Oxidoreductase</keyword>
<comment type="cofactor">
    <cofactor evidence="1">
        <name>heme</name>
        <dbReference type="ChEBI" id="CHEBI:30413"/>
    </cofactor>
</comment>
<dbReference type="Pfam" id="PF00067">
    <property type="entry name" value="p450"/>
    <property type="match status" value="1"/>
</dbReference>
<dbReference type="GO" id="GO:0016705">
    <property type="term" value="F:oxidoreductase activity, acting on paired donors, with incorporation or reduction of molecular oxygen"/>
    <property type="evidence" value="ECO:0007669"/>
    <property type="project" value="InterPro"/>
</dbReference>
<dbReference type="STRING" id="154538.A0A1M2VJG6"/>
<dbReference type="GO" id="GO:0016020">
    <property type="term" value="C:membrane"/>
    <property type="evidence" value="ECO:0007669"/>
    <property type="project" value="UniProtKB-SubCell"/>
</dbReference>
<dbReference type="GO" id="GO:0020037">
    <property type="term" value="F:heme binding"/>
    <property type="evidence" value="ECO:0007669"/>
    <property type="project" value="InterPro"/>
</dbReference>
<dbReference type="GO" id="GO:0004497">
    <property type="term" value="F:monooxygenase activity"/>
    <property type="evidence" value="ECO:0007669"/>
    <property type="project" value="UniProtKB-KW"/>
</dbReference>
<evidence type="ECO:0000313" key="14">
    <source>
        <dbReference type="Proteomes" id="UP000184267"/>
    </source>
</evidence>
<dbReference type="InterPro" id="IPR001128">
    <property type="entry name" value="Cyt_P450"/>
</dbReference>
<dbReference type="PRINTS" id="PR00463">
    <property type="entry name" value="EP450I"/>
</dbReference>
<keyword evidence="14" id="KW-1185">Reference proteome</keyword>
<evidence type="ECO:0000256" key="2">
    <source>
        <dbReference type="ARBA" id="ARBA00004167"/>
    </source>
</evidence>
<comment type="caution">
    <text evidence="13">The sequence shown here is derived from an EMBL/GenBank/DDBJ whole genome shotgun (WGS) entry which is preliminary data.</text>
</comment>
<evidence type="ECO:0000256" key="12">
    <source>
        <dbReference type="ARBA" id="ARBA00023136"/>
    </source>
</evidence>
<evidence type="ECO:0000256" key="1">
    <source>
        <dbReference type="ARBA" id="ARBA00001971"/>
    </source>
</evidence>
<evidence type="ECO:0000256" key="3">
    <source>
        <dbReference type="ARBA" id="ARBA00005179"/>
    </source>
</evidence>
<gene>
    <name evidence="13" type="ORF">TRAPUB_1336</name>
</gene>
<keyword evidence="5" id="KW-0349">Heme</keyword>
<dbReference type="Proteomes" id="UP000184267">
    <property type="component" value="Unassembled WGS sequence"/>
</dbReference>
<comment type="subcellular location">
    <subcellularLocation>
        <location evidence="2">Membrane</location>
        <topology evidence="2">Single-pass membrane protein</topology>
    </subcellularLocation>
</comment>
<dbReference type="InterPro" id="IPR050364">
    <property type="entry name" value="Cytochrome_P450_fung"/>
</dbReference>
<dbReference type="AlphaFoldDB" id="A0A1M2VJG6"/>
<dbReference type="InterPro" id="IPR036396">
    <property type="entry name" value="Cyt_P450_sf"/>
</dbReference>
<dbReference type="OMA" id="YRMTEAD"/>
<evidence type="ECO:0000256" key="8">
    <source>
        <dbReference type="ARBA" id="ARBA00022989"/>
    </source>
</evidence>